<dbReference type="OrthoDB" id="2307154at2759"/>
<gene>
    <name evidence="1" type="ORF">C1645_826287</name>
</gene>
<accession>A0A397SXG2</accession>
<evidence type="ECO:0000313" key="1">
    <source>
        <dbReference type="EMBL" id="RIA88497.1"/>
    </source>
</evidence>
<sequence length="279" mass="32842">MNSISTPLCLDLAQVLHLNVNELRFFFQPPEDNNIYHVTFKMILSDFDDDYDFEFFFQNHHIKCKLLSRSLIVNILNKEIYGLDFNPNDLKHKYSLTPHQKNNLDLSLKQMLFSLDQILSYHHPSDSRVASPQGSMNINDSAQTQTIQPIQGDQPIQHLNEFRFFYHSPDDDNCYHVICKIILQDYPQINDENYDFEFFYQSSNESTIKYHVTCKLLSNSLIINLLNKEICGRDFDSNEFKSKYLLLNSLQKLNLELNLKQVLHFYLCIPSNSSENNEH</sequence>
<proteinExistence type="predicted"/>
<comment type="caution">
    <text evidence="1">The sequence shown here is derived from an EMBL/GenBank/DDBJ whole genome shotgun (WGS) entry which is preliminary data.</text>
</comment>
<name>A0A397SXG2_9GLOM</name>
<dbReference type="EMBL" id="QKYT01000261">
    <property type="protein sequence ID" value="RIA88497.1"/>
    <property type="molecule type" value="Genomic_DNA"/>
</dbReference>
<protein>
    <submittedName>
        <fullName evidence="1">Uncharacterized protein</fullName>
    </submittedName>
</protein>
<dbReference type="Proteomes" id="UP000265703">
    <property type="component" value="Unassembled WGS sequence"/>
</dbReference>
<evidence type="ECO:0000313" key="2">
    <source>
        <dbReference type="Proteomes" id="UP000265703"/>
    </source>
</evidence>
<keyword evidence="2" id="KW-1185">Reference proteome</keyword>
<dbReference type="AlphaFoldDB" id="A0A397SXG2"/>
<organism evidence="1 2">
    <name type="scientific">Glomus cerebriforme</name>
    <dbReference type="NCBI Taxonomy" id="658196"/>
    <lineage>
        <taxon>Eukaryota</taxon>
        <taxon>Fungi</taxon>
        <taxon>Fungi incertae sedis</taxon>
        <taxon>Mucoromycota</taxon>
        <taxon>Glomeromycotina</taxon>
        <taxon>Glomeromycetes</taxon>
        <taxon>Glomerales</taxon>
        <taxon>Glomeraceae</taxon>
        <taxon>Glomus</taxon>
    </lineage>
</organism>
<reference evidence="1 2" key="1">
    <citation type="submission" date="2018-06" db="EMBL/GenBank/DDBJ databases">
        <title>Comparative genomics reveals the genomic features of Rhizophagus irregularis, R. cerebriforme, R. diaphanum and Gigaspora rosea, and their symbiotic lifestyle signature.</title>
        <authorList>
            <person name="Morin E."/>
            <person name="San Clemente H."/>
            <person name="Chen E.C.H."/>
            <person name="De La Providencia I."/>
            <person name="Hainaut M."/>
            <person name="Kuo A."/>
            <person name="Kohler A."/>
            <person name="Murat C."/>
            <person name="Tang N."/>
            <person name="Roy S."/>
            <person name="Loubradou J."/>
            <person name="Henrissat B."/>
            <person name="Grigoriev I.V."/>
            <person name="Corradi N."/>
            <person name="Roux C."/>
            <person name="Martin F.M."/>
        </authorList>
    </citation>
    <scope>NUCLEOTIDE SEQUENCE [LARGE SCALE GENOMIC DNA]</scope>
    <source>
        <strain evidence="1 2">DAOM 227022</strain>
    </source>
</reference>